<gene>
    <name evidence="2" type="ORF">V8G57_04465</name>
</gene>
<dbReference type="RefSeq" id="WP_092402036.1">
    <property type="nucleotide sequence ID" value="NZ_JBANDC010000002.1"/>
</dbReference>
<comment type="caution">
    <text evidence="2">The sequence shown here is derived from an EMBL/GenBank/DDBJ whole genome shotgun (WGS) entry which is preliminary data.</text>
</comment>
<accession>A0ABU9PRJ5</accession>
<keyword evidence="1" id="KW-0732">Signal</keyword>
<organism evidence="2 3">
    <name type="scientific">Collimonas rhizosphaerae</name>
    <dbReference type="NCBI Taxonomy" id="3126357"/>
    <lineage>
        <taxon>Bacteria</taxon>
        <taxon>Pseudomonadati</taxon>
        <taxon>Pseudomonadota</taxon>
        <taxon>Betaproteobacteria</taxon>
        <taxon>Burkholderiales</taxon>
        <taxon>Oxalobacteraceae</taxon>
        <taxon>Collimonas</taxon>
    </lineage>
</organism>
<protein>
    <submittedName>
        <fullName evidence="2">Uncharacterized protein</fullName>
    </submittedName>
</protein>
<proteinExistence type="predicted"/>
<evidence type="ECO:0000313" key="3">
    <source>
        <dbReference type="Proteomes" id="UP001495910"/>
    </source>
</evidence>
<feature type="chain" id="PRO_5045649276" evidence="1">
    <location>
        <begin position="23"/>
        <end position="125"/>
    </location>
</feature>
<evidence type="ECO:0000256" key="1">
    <source>
        <dbReference type="SAM" id="SignalP"/>
    </source>
</evidence>
<sequence length="125" mass="13053">MKKIAISLLLGAMSMTFNAAHAHGNTKPEHGGLIQIDGDMSLELVQGKDGAELYVVDDDDELPSADLSGKLTITSKGAKSEALLKPAGGNKFEARGVRIPAGSKVVAMVVLKDKTTKVSASFTTK</sequence>
<feature type="signal peptide" evidence="1">
    <location>
        <begin position="1"/>
        <end position="22"/>
    </location>
</feature>
<keyword evidence="3" id="KW-1185">Reference proteome</keyword>
<name>A0ABU9PRJ5_9BURK</name>
<dbReference type="Proteomes" id="UP001495910">
    <property type="component" value="Unassembled WGS sequence"/>
</dbReference>
<dbReference type="EMBL" id="JBANDC010000002">
    <property type="protein sequence ID" value="MEM4986639.1"/>
    <property type="molecule type" value="Genomic_DNA"/>
</dbReference>
<reference evidence="2 3" key="1">
    <citation type="submission" date="2024-02" db="EMBL/GenBank/DDBJ databases">
        <title>Draft genome sequence of Collimonas sp. strain H4R21, an effective mineral-weathering bacterial strain isolated from the beech rhizosphere.</title>
        <authorList>
            <person name="Morin E."/>
            <person name="Uroz S."/>
            <person name="Leveau J.H.J."/>
            <person name="Kumar R."/>
            <person name="Rey M.W."/>
            <person name="Pham J."/>
        </authorList>
    </citation>
    <scope>NUCLEOTIDE SEQUENCE [LARGE SCALE GENOMIC DNA]</scope>
    <source>
        <strain evidence="2 3">H4R21</strain>
    </source>
</reference>
<evidence type="ECO:0000313" key="2">
    <source>
        <dbReference type="EMBL" id="MEM4986639.1"/>
    </source>
</evidence>